<keyword evidence="1" id="KW-1133">Transmembrane helix</keyword>
<reference evidence="2" key="1">
    <citation type="submission" date="2022-11" db="EMBL/GenBank/DDBJ databases">
        <title>Role of the vibriolysin VemA secreted by the emergent pathogen Vibrio europaeus in the colonization of Manila clam mucus.</title>
        <authorList>
            <person name="Martinez C."/>
            <person name="Rodriguez S."/>
            <person name="Vences A."/>
            <person name="Barja J.L."/>
            <person name="Toranzo A.E."/>
            <person name="Dubert J."/>
        </authorList>
    </citation>
    <scope>NUCLEOTIDE SEQUENCE</scope>
    <source>
        <strain evidence="2">3454</strain>
    </source>
</reference>
<dbReference type="Proteomes" id="UP001150001">
    <property type="component" value="Unassembled WGS sequence"/>
</dbReference>
<evidence type="ECO:0000313" key="3">
    <source>
        <dbReference type="Proteomes" id="UP001150001"/>
    </source>
</evidence>
<dbReference type="RefSeq" id="WP_272237378.1">
    <property type="nucleotide sequence ID" value="NZ_JAPFIQ010000024.1"/>
</dbReference>
<evidence type="ECO:0000256" key="1">
    <source>
        <dbReference type="SAM" id="Phobius"/>
    </source>
</evidence>
<protein>
    <submittedName>
        <fullName evidence="2">Uncharacterized protein</fullName>
    </submittedName>
</protein>
<comment type="caution">
    <text evidence="2">The sequence shown here is derived from an EMBL/GenBank/DDBJ whole genome shotgun (WGS) entry which is preliminary data.</text>
</comment>
<gene>
    <name evidence="2" type="ORF">OPW20_06805</name>
</gene>
<sequence>MNKLLGLINPFIGYRAYVIGPLLVLLGVQFANHKLLAILYVIAGMSIMVTRPFIELQPKK</sequence>
<keyword evidence="3" id="KW-1185">Reference proteome</keyword>
<proteinExistence type="predicted"/>
<dbReference type="EMBL" id="JAPFIT010000011">
    <property type="protein sequence ID" value="MDC5739770.1"/>
    <property type="molecule type" value="Genomic_DNA"/>
</dbReference>
<feature type="transmembrane region" description="Helical" evidence="1">
    <location>
        <begin position="37"/>
        <end position="54"/>
    </location>
</feature>
<keyword evidence="1" id="KW-0472">Membrane</keyword>
<feature type="transmembrane region" description="Helical" evidence="1">
    <location>
        <begin position="12"/>
        <end position="31"/>
    </location>
</feature>
<evidence type="ECO:0000313" key="2">
    <source>
        <dbReference type="EMBL" id="MDC5739770.1"/>
    </source>
</evidence>
<keyword evidence="1" id="KW-0812">Transmembrane</keyword>
<organism evidence="2 3">
    <name type="scientific">Vibrio europaeus</name>
    <dbReference type="NCBI Taxonomy" id="300876"/>
    <lineage>
        <taxon>Bacteria</taxon>
        <taxon>Pseudomonadati</taxon>
        <taxon>Pseudomonadota</taxon>
        <taxon>Gammaproteobacteria</taxon>
        <taxon>Vibrionales</taxon>
        <taxon>Vibrionaceae</taxon>
        <taxon>Vibrio</taxon>
        <taxon>Vibrio oreintalis group</taxon>
    </lineage>
</organism>
<accession>A0ABT5GR79</accession>
<name>A0ABT5GR79_9VIBR</name>